<sequence>MDLLQTVRKEGSRGGRNEFSWQDVQNDPHRQNYLGHSLMAPVGRWQKGKDLSWYAKGENGEELDEAAQRREELRKIKQQEEDEMLKAMGLPVPDRDNANLEPVALRPGIGAQANSAAEPDRRERSRRVVREDTRDGHVQEMVTKTDDTDTDETIATADSTRQSLGNITAVASAQGRDPWSAEDIGVARRGTEERGMATSAGVMIESQHRHNNTTVERRGDEDQGDPGE</sequence>
<feature type="compositionally biased region" description="Basic and acidic residues" evidence="1">
    <location>
        <begin position="7"/>
        <end position="16"/>
    </location>
</feature>
<dbReference type="PANTHER" id="PTHR14580:SF0">
    <property type="entry name" value="MULTIPLE MYELOMA TUMOR-ASSOCIATED PROTEIN 2"/>
    <property type="match status" value="1"/>
</dbReference>
<protein>
    <recommendedName>
        <fullName evidence="2">Multiple myeloma tumor-associated protein 2-like N-terminal domain-containing protein</fullName>
    </recommendedName>
</protein>
<dbReference type="PANTHER" id="PTHR14580">
    <property type="entry name" value="MULTIPLE MYELOMA TUMOR-ASSOCIATED PROTEIN 2 FAMILY MEMBER"/>
    <property type="match status" value="1"/>
</dbReference>
<dbReference type="Pfam" id="PF10159">
    <property type="entry name" value="MMtag"/>
    <property type="match status" value="1"/>
</dbReference>
<feature type="region of interest" description="Disordered" evidence="1">
    <location>
        <begin position="1"/>
        <end position="23"/>
    </location>
</feature>
<dbReference type="GeneID" id="25412556"/>
<dbReference type="HOGENOM" id="CLU_061193_3_3_1"/>
<dbReference type="InterPro" id="IPR019315">
    <property type="entry name" value="MMTA2_N"/>
</dbReference>
<dbReference type="RefSeq" id="XP_013422806.1">
    <property type="nucleotide sequence ID" value="XM_013567352.1"/>
</dbReference>
<feature type="domain" description="Multiple myeloma tumor-associated protein 2-like N-terminal" evidence="2">
    <location>
        <begin position="11"/>
        <end position="89"/>
    </location>
</feature>
<dbReference type="InterPro" id="IPR039207">
    <property type="entry name" value="MMTAG2-like"/>
</dbReference>
<evidence type="ECO:0000259" key="2">
    <source>
        <dbReference type="Pfam" id="PF10159"/>
    </source>
</evidence>
<feature type="region of interest" description="Disordered" evidence="1">
    <location>
        <begin position="105"/>
        <end position="160"/>
    </location>
</feature>
<reference evidence="3 4" key="1">
    <citation type="journal article" date="2014" name="BMC Genomics">
        <title>Genome sequencing of four Aureobasidium pullulans varieties: biotechnological potential, stress tolerance, and description of new species.</title>
        <authorList>
            <person name="Gostin Ar C."/>
            <person name="Ohm R.A."/>
            <person name="Kogej T."/>
            <person name="Sonjak S."/>
            <person name="Turk M."/>
            <person name="Zajc J."/>
            <person name="Zalar P."/>
            <person name="Grube M."/>
            <person name="Sun H."/>
            <person name="Han J."/>
            <person name="Sharma A."/>
            <person name="Chiniquy J."/>
            <person name="Ngan C.Y."/>
            <person name="Lipzen A."/>
            <person name="Barry K."/>
            <person name="Grigoriev I.V."/>
            <person name="Gunde-Cimerman N."/>
        </authorList>
    </citation>
    <scope>NUCLEOTIDE SEQUENCE [LARGE SCALE GENOMIC DNA]</scope>
    <source>
        <strain evidence="3 4">CBS 147.97</strain>
    </source>
</reference>
<dbReference type="AlphaFoldDB" id="A0A074W6A9"/>
<dbReference type="OrthoDB" id="5390672at2759"/>
<organism evidence="3 4">
    <name type="scientific">Aureobasidium namibiae CBS 147.97</name>
    <dbReference type="NCBI Taxonomy" id="1043004"/>
    <lineage>
        <taxon>Eukaryota</taxon>
        <taxon>Fungi</taxon>
        <taxon>Dikarya</taxon>
        <taxon>Ascomycota</taxon>
        <taxon>Pezizomycotina</taxon>
        <taxon>Dothideomycetes</taxon>
        <taxon>Dothideomycetidae</taxon>
        <taxon>Dothideales</taxon>
        <taxon>Saccotheciaceae</taxon>
        <taxon>Aureobasidium</taxon>
    </lineage>
</organism>
<feature type="region of interest" description="Disordered" evidence="1">
    <location>
        <begin position="204"/>
        <end position="228"/>
    </location>
</feature>
<dbReference type="Proteomes" id="UP000027730">
    <property type="component" value="Unassembled WGS sequence"/>
</dbReference>
<name>A0A074W6A9_9PEZI</name>
<accession>A0A074W6A9</accession>
<evidence type="ECO:0000313" key="4">
    <source>
        <dbReference type="Proteomes" id="UP000027730"/>
    </source>
</evidence>
<evidence type="ECO:0000313" key="3">
    <source>
        <dbReference type="EMBL" id="KEQ68635.1"/>
    </source>
</evidence>
<keyword evidence="4" id="KW-1185">Reference proteome</keyword>
<feature type="compositionally biased region" description="Basic and acidic residues" evidence="1">
    <location>
        <begin position="118"/>
        <end position="147"/>
    </location>
</feature>
<evidence type="ECO:0000256" key="1">
    <source>
        <dbReference type="SAM" id="MobiDB-lite"/>
    </source>
</evidence>
<dbReference type="EMBL" id="KL584727">
    <property type="protein sequence ID" value="KEQ68635.1"/>
    <property type="molecule type" value="Genomic_DNA"/>
</dbReference>
<proteinExistence type="predicted"/>
<dbReference type="STRING" id="1043004.A0A074W6A9"/>
<gene>
    <name evidence="3" type="ORF">M436DRAFT_57909</name>
</gene>